<dbReference type="Pfam" id="PF01592">
    <property type="entry name" value="NifU_N"/>
    <property type="match status" value="1"/>
</dbReference>
<reference evidence="2" key="1">
    <citation type="submission" date="2023-06" db="EMBL/GenBank/DDBJ databases">
        <title>Genomic of Agaribacillus aureum.</title>
        <authorList>
            <person name="Wang G."/>
        </authorList>
    </citation>
    <scope>NUCLEOTIDE SEQUENCE</scope>
    <source>
        <strain evidence="2">BMA12</strain>
    </source>
</reference>
<dbReference type="CDD" id="cd06664">
    <property type="entry name" value="IscU_like"/>
    <property type="match status" value="1"/>
</dbReference>
<evidence type="ECO:0000313" key="3">
    <source>
        <dbReference type="Proteomes" id="UP001172083"/>
    </source>
</evidence>
<evidence type="ECO:0000259" key="1">
    <source>
        <dbReference type="Pfam" id="PF01592"/>
    </source>
</evidence>
<comment type="caution">
    <text evidence="2">The sequence shown here is derived from an EMBL/GenBank/DDBJ whole genome shotgun (WGS) entry which is preliminary data.</text>
</comment>
<protein>
    <submittedName>
        <fullName evidence="2">SUF system NifU family Fe-S cluster assembly protein</fullName>
    </submittedName>
</protein>
<feature type="domain" description="NIF system FeS cluster assembly NifU N-terminal" evidence="1">
    <location>
        <begin position="9"/>
        <end position="89"/>
    </location>
</feature>
<accession>A0ABT8LI00</accession>
<keyword evidence="3" id="KW-1185">Reference proteome</keyword>
<dbReference type="Proteomes" id="UP001172083">
    <property type="component" value="Unassembled WGS sequence"/>
</dbReference>
<sequence>MNDRLKALYQKVIMKHSKQPFHFEKKIPCDHIVVANNPVCGDNYNFYIDADTEKIGKIYFHGFGCAISKASNSVLATLISNQDWRDAYQYCNAFLAYLEHKDGADQKPLDPAFEAFSAVHEFPSRMDCATLGWKEVKKFVETHLKKEDIRQ</sequence>
<organism evidence="2 3">
    <name type="scientific">Agaribacillus aureus</name>
    <dbReference type="NCBI Taxonomy" id="3051825"/>
    <lineage>
        <taxon>Bacteria</taxon>
        <taxon>Pseudomonadati</taxon>
        <taxon>Bacteroidota</taxon>
        <taxon>Cytophagia</taxon>
        <taxon>Cytophagales</taxon>
        <taxon>Splendidivirgaceae</taxon>
        <taxon>Agaribacillus</taxon>
    </lineage>
</organism>
<dbReference type="Gene3D" id="3.90.1010.10">
    <property type="match status" value="1"/>
</dbReference>
<dbReference type="NCBIfam" id="TIGR01994">
    <property type="entry name" value="SUF_scaf_2"/>
    <property type="match status" value="1"/>
</dbReference>
<dbReference type="SUPFAM" id="SSF82649">
    <property type="entry name" value="SufE/NifU"/>
    <property type="match status" value="1"/>
</dbReference>
<dbReference type="EMBL" id="JAUJEB010000007">
    <property type="protein sequence ID" value="MDN5215898.1"/>
    <property type="molecule type" value="Genomic_DNA"/>
</dbReference>
<name>A0ABT8LI00_9BACT</name>
<evidence type="ECO:0000313" key="2">
    <source>
        <dbReference type="EMBL" id="MDN5215898.1"/>
    </source>
</evidence>
<dbReference type="RefSeq" id="WP_346761234.1">
    <property type="nucleotide sequence ID" value="NZ_JAUJEB010000007.1"/>
</dbReference>
<dbReference type="InterPro" id="IPR002871">
    <property type="entry name" value="NIF_FeS_clus_asmbl_NifU_N"/>
</dbReference>
<proteinExistence type="predicted"/>
<gene>
    <name evidence="2" type="ORF">QQ020_27725</name>
</gene>